<dbReference type="AlphaFoldDB" id="A0AAV4ZVN1"/>
<reference evidence="1" key="1">
    <citation type="journal article" date="2016" name="Front. Microbiol.">
        <title>Genome Sequence of the Piezophilic, Mesophilic Sulfate-Reducing Bacterium Desulfovibrio indicus J2T.</title>
        <authorList>
            <person name="Cao J."/>
            <person name="Maignien L."/>
            <person name="Shao Z."/>
            <person name="Alain K."/>
            <person name="Jebbar M."/>
        </authorList>
    </citation>
    <scope>NUCLEOTIDE SEQUENCE</scope>
    <source>
        <strain evidence="1">DSM 16372</strain>
    </source>
</reference>
<proteinExistence type="predicted"/>
<comment type="caution">
    <text evidence="1">The sequence shown here is derived from an EMBL/GenBank/DDBJ whole genome shotgun (WGS) entry which is preliminary data.</text>
</comment>
<protein>
    <recommendedName>
        <fullName evidence="3">Response regulatory domain-containing protein</fullName>
    </recommendedName>
</protein>
<dbReference type="Proteomes" id="UP001055247">
    <property type="component" value="Unassembled WGS sequence"/>
</dbReference>
<accession>A0AAV4ZVN1</accession>
<organism evidence="1 2">
    <name type="scientific">Methylobacterium hispanicum</name>
    <dbReference type="NCBI Taxonomy" id="270350"/>
    <lineage>
        <taxon>Bacteria</taxon>
        <taxon>Pseudomonadati</taxon>
        <taxon>Pseudomonadota</taxon>
        <taxon>Alphaproteobacteria</taxon>
        <taxon>Hyphomicrobiales</taxon>
        <taxon>Methylobacteriaceae</taxon>
        <taxon>Methylobacterium</taxon>
    </lineage>
</organism>
<sequence>MVLTSGYSHVLAQDDAHGFELVRKPYSAEELARIFRSLSGRQPPAV</sequence>
<name>A0AAV4ZVN1_9HYPH</name>
<reference evidence="1" key="2">
    <citation type="submission" date="2021-08" db="EMBL/GenBank/DDBJ databases">
        <authorList>
            <person name="Tani A."/>
            <person name="Ola A."/>
            <person name="Ogura Y."/>
            <person name="Katsura K."/>
            <person name="Hayashi T."/>
        </authorList>
    </citation>
    <scope>NUCLEOTIDE SEQUENCE</scope>
    <source>
        <strain evidence="1">DSM 16372</strain>
    </source>
</reference>
<evidence type="ECO:0000313" key="2">
    <source>
        <dbReference type="Proteomes" id="UP001055247"/>
    </source>
</evidence>
<gene>
    <name evidence="1" type="ORF">BHAOGJBA_5714</name>
</gene>
<evidence type="ECO:0000313" key="1">
    <source>
        <dbReference type="EMBL" id="GJD92161.1"/>
    </source>
</evidence>
<dbReference type="EMBL" id="BPQO01000037">
    <property type="protein sequence ID" value="GJD92161.1"/>
    <property type="molecule type" value="Genomic_DNA"/>
</dbReference>
<keyword evidence="2" id="KW-1185">Reference proteome</keyword>
<evidence type="ECO:0008006" key="3">
    <source>
        <dbReference type="Google" id="ProtNLM"/>
    </source>
</evidence>